<reference evidence="2 3" key="1">
    <citation type="submission" date="2019-12" db="EMBL/GenBank/DDBJ databases">
        <title>Genomic-based taxomic classification of the family Erythrobacteraceae.</title>
        <authorList>
            <person name="Xu L."/>
        </authorList>
    </citation>
    <scope>NUCLEOTIDE SEQUENCE [LARGE SCALE GENOMIC DNA]</scope>
    <source>
        <strain evidence="2 3">JCM 17802</strain>
    </source>
</reference>
<name>A0A6I4SPP2_9SPHN</name>
<sequence length="211" mass="23117">MKKRWAAFAAIGVLAAGAVSWGAAANDVEEPAYAILQTAGNIEIRAYEPMIVAEAKVTGDRSTAMNRGFRIIADYIFGNNIASQEIAMTSPVTQQPASEDIAMTAPVTQQQTDGVWQVRFIMPSEYTMMTLPRPANSEVEIREIPARKFAAIRFSGRGGMASLDARTKELQTYLVEQGMETAGDATYAFYDAPWVPGPMRRNEVMIELLAE</sequence>
<dbReference type="EMBL" id="WTYS01000001">
    <property type="protein sequence ID" value="MXO57793.1"/>
    <property type="molecule type" value="Genomic_DNA"/>
</dbReference>
<dbReference type="SUPFAM" id="SSF55136">
    <property type="entry name" value="Probable bacterial effector-binding domain"/>
    <property type="match status" value="1"/>
</dbReference>
<dbReference type="Pfam" id="PF04832">
    <property type="entry name" value="SOUL"/>
    <property type="match status" value="1"/>
</dbReference>
<comment type="caution">
    <text evidence="2">The sequence shown here is derived from an EMBL/GenBank/DDBJ whole genome shotgun (WGS) entry which is preliminary data.</text>
</comment>
<accession>A0A6I4SPP2</accession>
<gene>
    <name evidence="2" type="ORF">GRI36_12995</name>
</gene>
<dbReference type="OrthoDB" id="2156220at2"/>
<dbReference type="Proteomes" id="UP000468943">
    <property type="component" value="Unassembled WGS sequence"/>
</dbReference>
<dbReference type="PANTHER" id="PTHR11220">
    <property type="entry name" value="HEME-BINDING PROTEIN-RELATED"/>
    <property type="match status" value="1"/>
</dbReference>
<evidence type="ECO:0000313" key="3">
    <source>
        <dbReference type="Proteomes" id="UP000468943"/>
    </source>
</evidence>
<feature type="signal peptide" evidence="1">
    <location>
        <begin position="1"/>
        <end position="25"/>
    </location>
</feature>
<proteinExistence type="predicted"/>
<protein>
    <submittedName>
        <fullName evidence="2">Heme-binding protein</fullName>
    </submittedName>
</protein>
<evidence type="ECO:0000256" key="1">
    <source>
        <dbReference type="SAM" id="SignalP"/>
    </source>
</evidence>
<organism evidence="2 3">
    <name type="scientific">Pontixanthobacter gangjinensis</name>
    <dbReference type="NCBI Taxonomy" id="1028742"/>
    <lineage>
        <taxon>Bacteria</taxon>
        <taxon>Pseudomonadati</taxon>
        <taxon>Pseudomonadota</taxon>
        <taxon>Alphaproteobacteria</taxon>
        <taxon>Sphingomonadales</taxon>
        <taxon>Erythrobacteraceae</taxon>
        <taxon>Pontixanthobacter</taxon>
    </lineage>
</organism>
<dbReference type="Gene3D" id="3.20.80.10">
    <property type="entry name" value="Regulatory factor, effector binding domain"/>
    <property type="match status" value="1"/>
</dbReference>
<evidence type="ECO:0000313" key="2">
    <source>
        <dbReference type="EMBL" id="MXO57793.1"/>
    </source>
</evidence>
<dbReference type="PANTHER" id="PTHR11220:SF58">
    <property type="entry name" value="SOUL HEME-BINDING FAMILY PROTEIN"/>
    <property type="match status" value="1"/>
</dbReference>
<keyword evidence="1" id="KW-0732">Signal</keyword>
<keyword evidence="3" id="KW-1185">Reference proteome</keyword>
<feature type="chain" id="PRO_5026336900" evidence="1">
    <location>
        <begin position="26"/>
        <end position="211"/>
    </location>
</feature>
<dbReference type="InterPro" id="IPR006917">
    <property type="entry name" value="SOUL_heme-bd"/>
</dbReference>
<dbReference type="RefSeq" id="WP_160598836.1">
    <property type="nucleotide sequence ID" value="NZ_WTYS01000001.1"/>
</dbReference>
<dbReference type="AlphaFoldDB" id="A0A6I4SPP2"/>
<dbReference type="InterPro" id="IPR011256">
    <property type="entry name" value="Reg_factor_effector_dom_sf"/>
</dbReference>